<dbReference type="EMBL" id="NIZW01000003">
    <property type="protein sequence ID" value="PHQ36176.1"/>
    <property type="molecule type" value="Genomic_DNA"/>
</dbReference>
<accession>A0A2G1WAZ0</accession>
<proteinExistence type="predicted"/>
<comment type="caution">
    <text evidence="1">The sequence shown here is derived from an EMBL/GenBank/DDBJ whole genome shotgun (WGS) entry which is preliminary data.</text>
</comment>
<organism evidence="1 2">
    <name type="scientific">Rhodopirellula bahusiensis</name>
    <dbReference type="NCBI Taxonomy" id="2014065"/>
    <lineage>
        <taxon>Bacteria</taxon>
        <taxon>Pseudomonadati</taxon>
        <taxon>Planctomycetota</taxon>
        <taxon>Planctomycetia</taxon>
        <taxon>Pirellulales</taxon>
        <taxon>Pirellulaceae</taxon>
        <taxon>Rhodopirellula</taxon>
    </lineage>
</organism>
<gene>
    <name evidence="1" type="ORF">CEE69_05775</name>
</gene>
<dbReference type="Proteomes" id="UP000225740">
    <property type="component" value="Unassembled WGS sequence"/>
</dbReference>
<reference evidence="1 2" key="1">
    <citation type="submission" date="2017-06" db="EMBL/GenBank/DDBJ databases">
        <title>Description of Rhodopirellula bahusiensis sp. nov.</title>
        <authorList>
            <person name="Kizina J."/>
            <person name="Harder J."/>
        </authorList>
    </citation>
    <scope>NUCLEOTIDE SEQUENCE [LARGE SCALE GENOMIC DNA]</scope>
    <source>
        <strain evidence="1 2">SWK21</strain>
    </source>
</reference>
<evidence type="ECO:0000313" key="1">
    <source>
        <dbReference type="EMBL" id="PHQ36176.1"/>
    </source>
</evidence>
<dbReference type="OrthoDB" id="263621at2"/>
<evidence type="ECO:0000313" key="2">
    <source>
        <dbReference type="Proteomes" id="UP000225740"/>
    </source>
</evidence>
<protein>
    <submittedName>
        <fullName evidence="1">Uncharacterized protein</fullName>
    </submittedName>
</protein>
<name>A0A2G1WAZ0_9BACT</name>
<dbReference type="AlphaFoldDB" id="A0A2G1WAZ0"/>
<sequence length="447" mass="48603">MTREVNCRNIQAPRRSVIKPVLIALLLSHAVLAFPLSAQDPVVWNDLGAPLLRHDSLSDAPLHAEGLIEAPLFEPLPVPRGEIESISIGSPSIYPEPIVGESADWLAIGGDNPVGSSCGCQSTCNCESGCDVGCGCNQCRELVSSQWTPWQDLSFPNIHEALERLSPGAHFRQNRSRDRGIGYERVMFAPNVLDTAIVPAHVGIRYQVDHGLRTPDRAEYYWGDPPDNESGVNSQDLIFRLAAGTERLMALTQYTMRSVDPEVNGNTTGFGDIVLGAQALLVDGKRTKVATIFRTYLASGPADRGLGTGHTSLEFGLLGRRCLRPETYVFGEVKYWTPIKGTAGVAGDVLTTGWGVSTIAAESDVFAFLPTFEVRTLSFLYGGYHDSAGTLQAVDGETAIEFYPGARFVLGPENDMGLWEFGFATGITAADDDWFDTRMVFDLRLSL</sequence>
<keyword evidence="2" id="KW-1185">Reference proteome</keyword>